<dbReference type="Gene3D" id="2.60.120.1440">
    <property type="match status" value="1"/>
</dbReference>
<evidence type="ECO:0000313" key="5">
    <source>
        <dbReference type="EMBL" id="PPK77975.1"/>
    </source>
</evidence>
<protein>
    <submittedName>
        <fullName evidence="5">FecR family protein</fullName>
    </submittedName>
</protein>
<feature type="domain" description="FecR N-terminal" evidence="3">
    <location>
        <begin position="14"/>
        <end position="52"/>
    </location>
</feature>
<dbReference type="Proteomes" id="UP000240010">
    <property type="component" value="Unassembled WGS sequence"/>
</dbReference>
<dbReference type="Pfam" id="PF16344">
    <property type="entry name" value="FecR_C"/>
    <property type="match status" value="1"/>
</dbReference>
<dbReference type="AlphaFoldDB" id="A0A2S6HKG6"/>
<dbReference type="PANTHER" id="PTHR30273">
    <property type="entry name" value="PERIPLASMIC SIGNAL SENSOR AND SIGMA FACTOR ACTIVATOR FECR-RELATED"/>
    <property type="match status" value="1"/>
</dbReference>
<dbReference type="PIRSF" id="PIRSF018266">
    <property type="entry name" value="FecR"/>
    <property type="match status" value="1"/>
</dbReference>
<organism evidence="5 6">
    <name type="scientific">Methylobacter tundripaludum</name>
    <dbReference type="NCBI Taxonomy" id="173365"/>
    <lineage>
        <taxon>Bacteria</taxon>
        <taxon>Pseudomonadati</taxon>
        <taxon>Pseudomonadota</taxon>
        <taxon>Gammaproteobacteria</taxon>
        <taxon>Methylococcales</taxon>
        <taxon>Methylococcaceae</taxon>
        <taxon>Methylobacter</taxon>
    </lineage>
</organism>
<proteinExistence type="predicted"/>
<feature type="transmembrane region" description="Helical" evidence="1">
    <location>
        <begin position="84"/>
        <end position="103"/>
    </location>
</feature>
<dbReference type="RefSeq" id="WP_104427370.1">
    <property type="nucleotide sequence ID" value="NZ_PTIZ01000001.1"/>
</dbReference>
<dbReference type="InterPro" id="IPR032508">
    <property type="entry name" value="FecR_C"/>
</dbReference>
<reference evidence="5 6" key="1">
    <citation type="submission" date="2018-02" db="EMBL/GenBank/DDBJ databases">
        <title>Subsurface microbial communities from deep shales in Ohio and West Virginia, USA.</title>
        <authorList>
            <person name="Wrighton K."/>
        </authorList>
    </citation>
    <scope>NUCLEOTIDE SEQUENCE [LARGE SCALE GENOMIC DNA]</scope>
    <source>
        <strain evidence="5 6">OWC-DMM</strain>
    </source>
</reference>
<sequence>MKTTPPSPDSVHAQAVDWLLRIRSENCPETERHAFNTWLEESASHRQAYETVLAQWEWMEPFKAMNFPARDAALRYRGKSPRRLFIYSAAATLLLAMGLTALMPNGWLGIPHTYVAEKGEHQTVTLADGSSIELNTESEVRVHFNRWQRSVEIIKGEAFFTVNHDAERPFEVRAGSGRIRDIGTAFEVYIKPQHVIVAVQEGIVEVQASGKRELTAGQQLAFSNSGEFQALQAQDVAGLTAWRQGNLVFRDRRLDDVLAEVGRYHDTRIRLQNENLGKLRVSGTFHTAELGDTLDAIAAILPVNIDHVGTHEIVLKSAASNDR</sequence>
<dbReference type="Pfam" id="PF04773">
    <property type="entry name" value="FecR"/>
    <property type="match status" value="1"/>
</dbReference>
<accession>A0A2S6HKG6</accession>
<gene>
    <name evidence="5" type="ORF">B0F87_101357</name>
</gene>
<name>A0A2S6HKG6_9GAMM</name>
<feature type="domain" description="Protein FecR C-terminal" evidence="4">
    <location>
        <begin position="247"/>
        <end position="306"/>
    </location>
</feature>
<dbReference type="Gene3D" id="3.55.50.30">
    <property type="match status" value="1"/>
</dbReference>
<evidence type="ECO:0000256" key="1">
    <source>
        <dbReference type="SAM" id="Phobius"/>
    </source>
</evidence>
<evidence type="ECO:0000313" key="6">
    <source>
        <dbReference type="Proteomes" id="UP000240010"/>
    </source>
</evidence>
<feature type="domain" description="FecR protein" evidence="2">
    <location>
        <begin position="113"/>
        <end position="205"/>
    </location>
</feature>
<keyword evidence="1" id="KW-0472">Membrane</keyword>
<dbReference type="PANTHER" id="PTHR30273:SF2">
    <property type="entry name" value="PROTEIN FECR"/>
    <property type="match status" value="1"/>
</dbReference>
<dbReference type="InterPro" id="IPR012373">
    <property type="entry name" value="Ferrdict_sens_TM"/>
</dbReference>
<dbReference type="GO" id="GO:0016989">
    <property type="term" value="F:sigma factor antagonist activity"/>
    <property type="evidence" value="ECO:0007669"/>
    <property type="project" value="TreeGrafter"/>
</dbReference>
<keyword evidence="1" id="KW-0812">Transmembrane</keyword>
<dbReference type="Pfam" id="PF16220">
    <property type="entry name" value="DUF4880"/>
    <property type="match status" value="1"/>
</dbReference>
<evidence type="ECO:0000259" key="4">
    <source>
        <dbReference type="Pfam" id="PF16344"/>
    </source>
</evidence>
<evidence type="ECO:0000259" key="3">
    <source>
        <dbReference type="Pfam" id="PF16220"/>
    </source>
</evidence>
<comment type="caution">
    <text evidence="5">The sequence shown here is derived from an EMBL/GenBank/DDBJ whole genome shotgun (WGS) entry which is preliminary data.</text>
</comment>
<dbReference type="InterPro" id="IPR006860">
    <property type="entry name" value="FecR"/>
</dbReference>
<keyword evidence="1" id="KW-1133">Transmembrane helix</keyword>
<dbReference type="InterPro" id="IPR032623">
    <property type="entry name" value="FecR_N"/>
</dbReference>
<evidence type="ECO:0000259" key="2">
    <source>
        <dbReference type="Pfam" id="PF04773"/>
    </source>
</evidence>
<dbReference type="EMBL" id="PTIZ01000001">
    <property type="protein sequence ID" value="PPK77975.1"/>
    <property type="molecule type" value="Genomic_DNA"/>
</dbReference>